<accession>A0A409XWB1</accession>
<proteinExistence type="predicted"/>
<dbReference type="EMBL" id="NHYD01000150">
    <property type="protein sequence ID" value="PPQ95033.1"/>
    <property type="molecule type" value="Genomic_DNA"/>
</dbReference>
<sequence length="98" mass="11166">MDNLTGYWKCGGVERRTQWLSFRCDTTYRANNVSTTRFFPRLTLASLRRPNDHTQLTFHLNSQKSSHMFNVDDASTSEGMHVGLEKEYTSSSTSIAGL</sequence>
<reference evidence="1 2" key="1">
    <citation type="journal article" date="2018" name="Evol. Lett.">
        <title>Horizontal gene cluster transfer increased hallucinogenic mushroom diversity.</title>
        <authorList>
            <person name="Reynolds H.T."/>
            <person name="Vijayakumar V."/>
            <person name="Gluck-Thaler E."/>
            <person name="Korotkin H.B."/>
            <person name="Matheny P.B."/>
            <person name="Slot J.C."/>
        </authorList>
    </citation>
    <scope>NUCLEOTIDE SEQUENCE [LARGE SCALE GENOMIC DNA]</scope>
    <source>
        <strain evidence="1 2">2631</strain>
    </source>
</reference>
<comment type="caution">
    <text evidence="1">The sequence shown here is derived from an EMBL/GenBank/DDBJ whole genome shotgun (WGS) entry which is preliminary data.</text>
</comment>
<protein>
    <submittedName>
        <fullName evidence="1">Uncharacterized protein</fullName>
    </submittedName>
</protein>
<keyword evidence="2" id="KW-1185">Reference proteome</keyword>
<gene>
    <name evidence="1" type="ORF">CVT25_000496</name>
</gene>
<dbReference type="Proteomes" id="UP000283269">
    <property type="component" value="Unassembled WGS sequence"/>
</dbReference>
<organism evidence="1 2">
    <name type="scientific">Psilocybe cyanescens</name>
    <dbReference type="NCBI Taxonomy" id="93625"/>
    <lineage>
        <taxon>Eukaryota</taxon>
        <taxon>Fungi</taxon>
        <taxon>Dikarya</taxon>
        <taxon>Basidiomycota</taxon>
        <taxon>Agaricomycotina</taxon>
        <taxon>Agaricomycetes</taxon>
        <taxon>Agaricomycetidae</taxon>
        <taxon>Agaricales</taxon>
        <taxon>Agaricineae</taxon>
        <taxon>Strophariaceae</taxon>
        <taxon>Psilocybe</taxon>
    </lineage>
</organism>
<name>A0A409XWB1_PSICY</name>
<evidence type="ECO:0000313" key="1">
    <source>
        <dbReference type="EMBL" id="PPQ95033.1"/>
    </source>
</evidence>
<dbReference type="AlphaFoldDB" id="A0A409XWB1"/>
<evidence type="ECO:0000313" key="2">
    <source>
        <dbReference type="Proteomes" id="UP000283269"/>
    </source>
</evidence>
<dbReference type="InParanoid" id="A0A409XWB1"/>